<evidence type="ECO:0000256" key="1">
    <source>
        <dbReference type="SAM" id="MobiDB-lite"/>
    </source>
</evidence>
<keyword evidence="3" id="KW-1185">Reference proteome</keyword>
<gene>
    <name evidence="2" type="ORF">LTR84_002670</name>
</gene>
<dbReference type="RefSeq" id="XP_064705881.1">
    <property type="nucleotide sequence ID" value="XM_064846271.1"/>
</dbReference>
<comment type="caution">
    <text evidence="2">The sequence shown here is derived from an EMBL/GenBank/DDBJ whole genome shotgun (WGS) entry which is preliminary data.</text>
</comment>
<organism evidence="2 3">
    <name type="scientific">Exophiala bonariae</name>
    <dbReference type="NCBI Taxonomy" id="1690606"/>
    <lineage>
        <taxon>Eukaryota</taxon>
        <taxon>Fungi</taxon>
        <taxon>Dikarya</taxon>
        <taxon>Ascomycota</taxon>
        <taxon>Pezizomycotina</taxon>
        <taxon>Eurotiomycetes</taxon>
        <taxon>Chaetothyriomycetidae</taxon>
        <taxon>Chaetothyriales</taxon>
        <taxon>Herpotrichiellaceae</taxon>
        <taxon>Exophiala</taxon>
    </lineage>
</organism>
<dbReference type="EMBL" id="JAVRRD010000014">
    <property type="protein sequence ID" value="KAK5051867.1"/>
    <property type="molecule type" value="Genomic_DNA"/>
</dbReference>
<evidence type="ECO:0000313" key="3">
    <source>
        <dbReference type="Proteomes" id="UP001358417"/>
    </source>
</evidence>
<dbReference type="AlphaFoldDB" id="A0AAV9N8C8"/>
<protein>
    <submittedName>
        <fullName evidence="2">Uncharacterized protein</fullName>
    </submittedName>
</protein>
<evidence type="ECO:0000313" key="2">
    <source>
        <dbReference type="EMBL" id="KAK5051867.1"/>
    </source>
</evidence>
<reference evidence="2 3" key="1">
    <citation type="submission" date="2023-08" db="EMBL/GenBank/DDBJ databases">
        <title>Black Yeasts Isolated from many extreme environments.</title>
        <authorList>
            <person name="Coleine C."/>
            <person name="Stajich J.E."/>
            <person name="Selbmann L."/>
        </authorList>
    </citation>
    <scope>NUCLEOTIDE SEQUENCE [LARGE SCALE GENOMIC DNA]</scope>
    <source>
        <strain evidence="2 3">CCFEE 5792</strain>
    </source>
</reference>
<feature type="region of interest" description="Disordered" evidence="1">
    <location>
        <begin position="275"/>
        <end position="296"/>
    </location>
</feature>
<proteinExistence type="predicted"/>
<dbReference type="GeneID" id="89970869"/>
<dbReference type="Proteomes" id="UP001358417">
    <property type="component" value="Unassembled WGS sequence"/>
</dbReference>
<sequence>MAIPITCCAGLDPAAEYFSRFLTVDDTPSRAERKCNHCKLDLSPKMWQSMRRERHPYVFECEACWIPILSSGTCSDDYSKTIATEGSEKRYCTCHCTCEDLDLLPPRTWYKAEPALQTVIYKKFEPRCKACILKPWVEEYVQNEGYCQRDLYHEYLMLERARLGKLVMPPTRNEVEADKPQSSLQPVNRYSPANEIIKEGHYPKRCKSSTETISGLPADFQSMLLKRDPDAFGMAVPISPSLMYENGQYHTKDFHAWVRLAASHELARTAACDSLNKSRSESNVDDSIAEPGPSPCPYTNAITQIPEIKAMIDAERAALLEYFSQPESCKGVHRRASLCSIDGNLEECLARIETSTLPNSFEPAIHEHFDRHMHRLILRRLKEWGMKLVSPANVWSTVAALKDHPLRIQV</sequence>
<accession>A0AAV9N8C8</accession>
<name>A0AAV9N8C8_9EURO</name>